<dbReference type="STRING" id="335543.Sfum_1629"/>
<name>A0LIR4_SYNFM</name>
<gene>
    <name evidence="2" type="ordered locus">Sfum_1629</name>
</gene>
<dbReference type="eggNOG" id="ENOG502Z9KD">
    <property type="taxonomic scope" value="Bacteria"/>
</dbReference>
<reference evidence="2 3" key="1">
    <citation type="submission" date="2006-10" db="EMBL/GenBank/DDBJ databases">
        <title>Complete sequence of Syntrophobacter fumaroxidans MPOB.</title>
        <authorList>
            <consortium name="US DOE Joint Genome Institute"/>
            <person name="Copeland A."/>
            <person name="Lucas S."/>
            <person name="Lapidus A."/>
            <person name="Barry K."/>
            <person name="Detter J.C."/>
            <person name="Glavina del Rio T."/>
            <person name="Hammon N."/>
            <person name="Israni S."/>
            <person name="Pitluck S."/>
            <person name="Goltsman E.G."/>
            <person name="Martinez M."/>
            <person name="Schmutz J."/>
            <person name="Larimer F."/>
            <person name="Land M."/>
            <person name="Hauser L."/>
            <person name="Kyrpides N."/>
            <person name="Kim E."/>
            <person name="Boone D.R."/>
            <person name="Brockman F."/>
            <person name="Culley D."/>
            <person name="Ferry J."/>
            <person name="Gunsalus R."/>
            <person name="McInerney M.J."/>
            <person name="Morrison M."/>
            <person name="Plugge C."/>
            <person name="Rohlin L."/>
            <person name="Scholten J."/>
            <person name="Sieber J."/>
            <person name="Stams A.J.M."/>
            <person name="Worm P."/>
            <person name="Henstra A.M."/>
            <person name="Richardson P."/>
        </authorList>
    </citation>
    <scope>NUCLEOTIDE SEQUENCE [LARGE SCALE GENOMIC DNA]</scope>
    <source>
        <strain evidence="3">DSM 10017 / MPOB</strain>
    </source>
</reference>
<dbReference type="HOGENOM" id="CLU_703644_0_0_7"/>
<dbReference type="Proteomes" id="UP000001784">
    <property type="component" value="Chromosome"/>
</dbReference>
<dbReference type="EMBL" id="CP000478">
    <property type="protein sequence ID" value="ABK17316.1"/>
    <property type="molecule type" value="Genomic_DNA"/>
</dbReference>
<dbReference type="InParanoid" id="A0LIR4"/>
<accession>A0LIR4</accession>
<protein>
    <recommendedName>
        <fullName evidence="4">Cell surface protein</fullName>
    </recommendedName>
</protein>
<evidence type="ECO:0000313" key="3">
    <source>
        <dbReference type="Proteomes" id="UP000001784"/>
    </source>
</evidence>
<keyword evidence="1" id="KW-0175">Coiled coil</keyword>
<proteinExistence type="predicted"/>
<feature type="coiled-coil region" evidence="1">
    <location>
        <begin position="175"/>
        <end position="241"/>
    </location>
</feature>
<dbReference type="RefSeq" id="WP_011698486.1">
    <property type="nucleotide sequence ID" value="NC_008554.1"/>
</dbReference>
<evidence type="ECO:0008006" key="4">
    <source>
        <dbReference type="Google" id="ProtNLM"/>
    </source>
</evidence>
<evidence type="ECO:0000256" key="1">
    <source>
        <dbReference type="SAM" id="Coils"/>
    </source>
</evidence>
<sequence length="392" mass="44395">MTTQDLVPMPLNYLDKALSKLRDLGLAPQKPNETPVVAIIKKVSDLDEEKAVAIARTLNHTTVFNEVVREHISSMKVGERYEQIANAFNSIRDDAQKMVGQLEDGKIDTLERMGNFWMNVTRGDIPSRFDKIKKTYDEVTRDSREQIDRELSILESYRDFRGALKESQVLAYEILKKAESCLQEAKTRLEEASKALETNTDTDQVAIAKLELARDERLRDLQEEDKRYQVAKDLAENLSINYNTSEVIMARMVQSNEVKERVYSQAVTFFGTNETVFTALNASFTSLQGLHESTRTLEVMKEGINQSLETLAEVGGKVQEDALRAGYGPTLKAQSVKKLLDSVINFQEKSRTLITELRQLSARNEEEIRQAVETGKRRLVELTKAGDILPNG</sequence>
<dbReference type="KEGG" id="sfu:Sfum_1629"/>
<dbReference type="AlphaFoldDB" id="A0LIR4"/>
<evidence type="ECO:0000313" key="2">
    <source>
        <dbReference type="EMBL" id="ABK17316.1"/>
    </source>
</evidence>
<organism evidence="2 3">
    <name type="scientific">Syntrophobacter fumaroxidans (strain DSM 10017 / MPOB)</name>
    <dbReference type="NCBI Taxonomy" id="335543"/>
    <lineage>
        <taxon>Bacteria</taxon>
        <taxon>Pseudomonadati</taxon>
        <taxon>Thermodesulfobacteriota</taxon>
        <taxon>Syntrophobacteria</taxon>
        <taxon>Syntrophobacterales</taxon>
        <taxon>Syntrophobacteraceae</taxon>
        <taxon>Syntrophobacter</taxon>
    </lineage>
</organism>
<keyword evidence="3" id="KW-1185">Reference proteome</keyword>